<feature type="chain" id="PRO_5003409891" evidence="1">
    <location>
        <begin position="22"/>
        <end position="1365"/>
    </location>
</feature>
<gene>
    <name evidence="2" type="ORF">TVY486_1005430</name>
</gene>
<feature type="signal peptide" evidence="1">
    <location>
        <begin position="1"/>
        <end position="21"/>
    </location>
</feature>
<evidence type="ECO:0000256" key="1">
    <source>
        <dbReference type="SAM" id="SignalP"/>
    </source>
</evidence>
<accession>G0U6I8</accession>
<keyword evidence="1" id="KW-0732">Signal</keyword>
<sequence>MLQATACLFLSIHILLVHVAARLGKDGGLTGHLTVTNGTSKRSANERLLLELSLPLVLRLDVDDEVQSLARELLFMDLKKGVSPLPSFWRQFGMLFDSTQGLHERYGVRRLEAMQVLLTPSQAGEAEIGPDSFPGQIDVFFPYFHGPFSIRVSEMVVQRRAHGALGIVINHTAVWRRLMLTGAVSRRLELRADLALLNEKIWFYHCRAILGDYVALRSRAKRRKRRQEFVRELRKFRVLLANRSGRERFLQPKISARARHFDSPANTTVQCLRIRHALYTLRNQTVLPSDPRVRYLLLRESKTCDTAYKNSSTTMAPNVTSRIGYENAEEEMGVCDSRCAAYCGGVLALNEWSKTSGLENSAAQLHALYHSVLSSTTKSVAKDSEDYFAHLRQLVNDDIGRAVFSSCADLCRPTPSLRAEMGFFAGVIDLLDDVGVPNNTRKGSAANASEAWWLRARNAHLRIWSAARSGSKKAMRTLATMREHGMLARQHTRAATTLLRATLGKSSMNFWDQILRPDSVAGDKPETPSAYKLLKTERFFAVVNSWSMIDEPYVSRSRLSAFIAEIEGSELDDDNSATFTSAMNMNTHSVMRDLMNAKFLIAGIKGFPRDLRQAECLLLSVLRQLSYTCDVPRQSHDDDVSYFKRDGRGGSCQQHLDELRALRYSEATFGQCNLHNKDGQLSLKGRRRFLRWVRSRRMSEILQHALVLLSYIQLINGLKFSVSAQYAFLAMQLSAASFHQALDEIPPELVIKLQAGDRRSVRTWRNNVAPSDSPAAALLDHVVHRGQPSDNPKDFTRSGFVLSENLVLLAVAASRGGAEGERYLQTAVELFYNTSPCTEGLSNAKCASQHRFFLLREAARLWQDEADVKGVLDSRYSSPHRADAFLLMISQLRDGSISLEDVRDGILFTSSPYIPSVTHMLRPSPSDTERSYTLKLLGTAEKILHDTLTPVQSERKNGWHSRHDAAVPPHHMRVLRRLVRQDLHEHDIGPLLVVSDMHHYLDESKLTLFERLWRGLSDFIVAPFSYLPQERLEEQLVQEIMPLKQEGGEPFDFAAQLAWSSASSKFVREASIALQLLTSAMVSGEPEGFSFLFIEEQARANALLSSFTYFMSEQLWTHSSIIDVWMEEHKGAQWHHTKPKTKGRHNAFFNLNSRSPFWYASSEARMELFTHIVLRRALRRNQRINSAERCGTHSGSCSLNGAQLLAVHELAVCSGALIYAALKRGSKYPPLGPYDGMYLPVGSTRCLRTLLQGVQATGTSPFPGLSSAQAEMWLLDTLANITATQANFYEIDLLGYQSNGDIVSTELEMSGDEYFQRRVVEPWLRANGNGVAGLWSLALGEGIFYNSRLHDISGTHYAARLGVIY</sequence>
<name>G0U6I8_TRYVY</name>
<dbReference type="VEuPathDB" id="TriTrypDB:TvY486_1005430"/>
<organism evidence="2">
    <name type="scientific">Trypanosoma vivax (strain Y486)</name>
    <dbReference type="NCBI Taxonomy" id="1055687"/>
    <lineage>
        <taxon>Eukaryota</taxon>
        <taxon>Discoba</taxon>
        <taxon>Euglenozoa</taxon>
        <taxon>Kinetoplastea</taxon>
        <taxon>Metakinetoplastina</taxon>
        <taxon>Trypanosomatida</taxon>
        <taxon>Trypanosomatidae</taxon>
        <taxon>Trypanosoma</taxon>
        <taxon>Duttonella</taxon>
    </lineage>
</organism>
<proteinExistence type="predicted"/>
<protein>
    <submittedName>
        <fullName evidence="2">Uncharacterized protein</fullName>
    </submittedName>
</protein>
<dbReference type="EMBL" id="HE573026">
    <property type="protein sequence ID" value="CCC51492.1"/>
    <property type="molecule type" value="Genomic_DNA"/>
</dbReference>
<evidence type="ECO:0000313" key="2">
    <source>
        <dbReference type="EMBL" id="CCC51492.1"/>
    </source>
</evidence>
<reference evidence="2" key="1">
    <citation type="journal article" date="2012" name="Proc. Natl. Acad. Sci. U.S.A.">
        <title>Antigenic diversity is generated by distinct evolutionary mechanisms in African trypanosome species.</title>
        <authorList>
            <person name="Jackson A.P."/>
            <person name="Berry A."/>
            <person name="Aslett M."/>
            <person name="Allison H.C."/>
            <person name="Burton P."/>
            <person name="Vavrova-Anderson J."/>
            <person name="Brown R."/>
            <person name="Browne H."/>
            <person name="Corton N."/>
            <person name="Hauser H."/>
            <person name="Gamble J."/>
            <person name="Gilderthorp R."/>
            <person name="Marcello L."/>
            <person name="McQuillan J."/>
            <person name="Otto T.D."/>
            <person name="Quail M.A."/>
            <person name="Sanders M.J."/>
            <person name="van Tonder A."/>
            <person name="Ginger M.L."/>
            <person name="Field M.C."/>
            <person name="Barry J.D."/>
            <person name="Hertz-Fowler C."/>
            <person name="Berriman M."/>
        </authorList>
    </citation>
    <scope>NUCLEOTIDE SEQUENCE</scope>
    <source>
        <strain evidence="2">Y486</strain>
    </source>
</reference>
<feature type="non-terminal residue" evidence="2">
    <location>
        <position position="1365"/>
    </location>
</feature>